<gene>
    <name evidence="2" type="ORF">XAT740_LOCUS35653</name>
</gene>
<accession>A0A815MW61</accession>
<feature type="transmembrane region" description="Helical" evidence="1">
    <location>
        <begin position="768"/>
        <end position="791"/>
    </location>
</feature>
<evidence type="ECO:0000313" key="3">
    <source>
        <dbReference type="Proteomes" id="UP000663828"/>
    </source>
</evidence>
<keyword evidence="1" id="KW-1133">Transmembrane helix</keyword>
<comment type="caution">
    <text evidence="2">The sequence shown here is derived from an EMBL/GenBank/DDBJ whole genome shotgun (WGS) entry which is preliminary data.</text>
</comment>
<name>A0A815MW61_ADIRI</name>
<keyword evidence="3" id="KW-1185">Reference proteome</keyword>
<evidence type="ECO:0000256" key="1">
    <source>
        <dbReference type="SAM" id="Phobius"/>
    </source>
</evidence>
<organism evidence="2 3">
    <name type="scientific">Adineta ricciae</name>
    <name type="common">Rotifer</name>
    <dbReference type="NCBI Taxonomy" id="249248"/>
    <lineage>
        <taxon>Eukaryota</taxon>
        <taxon>Metazoa</taxon>
        <taxon>Spiralia</taxon>
        <taxon>Gnathifera</taxon>
        <taxon>Rotifera</taxon>
        <taxon>Eurotatoria</taxon>
        <taxon>Bdelloidea</taxon>
        <taxon>Adinetida</taxon>
        <taxon>Adinetidae</taxon>
        <taxon>Adineta</taxon>
    </lineage>
</organism>
<evidence type="ECO:0000313" key="2">
    <source>
        <dbReference type="EMBL" id="CAF1428759.1"/>
    </source>
</evidence>
<proteinExistence type="predicted"/>
<dbReference type="EMBL" id="CAJNOR010003592">
    <property type="protein sequence ID" value="CAF1428759.1"/>
    <property type="molecule type" value="Genomic_DNA"/>
</dbReference>
<sequence length="819" mass="89745">MQIELITLTIYVSITALDAMWWIDVAWKAVTESTIQNTFKAAGFPTSSSSFCTLSTTTTNSKDVASGDRSLIELNKILRHVNVGIDTMCAADFVSIDDDTPAFNVWSDGAEKVLVSDGLSNEDVDPDEVNVVEEPPPLTEAVQMVRRLRLFTTTNHPELHPFILQFQSKLIKICLDGKILNKKLFVGISSRRPLNATASGTTADILIHQRYFWWRQWGGFGGYRCTEADVNSGTLIPVNEAMRCLVNCSSSNYPGGGLSTRMITTDCQQSSKIDSWAGEKYDTLSLLLTTSITIGYQSSAWMSALFKGGVGDWSIVNRLNLGLRPDGYINSSPVTNTLPVIIYQINIPIVHIVQMADNDGTDILVCRWSNANDTNNYNRIDECAGICYGLPPGYGLTGTNCTITFTLPTNNLYYAVALQIEDFYNSLSRNPMSSVPIQFLFYGDILSSSCKRPSIIGVRPNRACIGVPYDVQLNETVIVQTYCPSQTIVDFITASPYGMTHSGISNPSAYTWVMTLTWKPVALQAGPQSFCAAALDNNNLQSDPWCITYLVGYDSPEIRRPEVVQGTASPVGTVFQNHSMFFIQAKGEVGRPNRNGTNVCFRNSATNISVVCYDAGYAPNVVYTGNTIVIITNVTWTPGQFYYITMDSGFASGSVFCHAESAPITDPTFWRYNIWDPAVSSTTTTTTTPFTTATVTTKPTSTTSINTLLTTTGIVVTTTTPPTTTTAALTTTSSSTTATTVSTTSVTTSDAVVVINPQDLEQLCHHPILIMDIAMMVVLLPIHAVVMYAGFTKVSNIFNPVHKKARERHNLRMRRILSR</sequence>
<protein>
    <submittedName>
        <fullName evidence="2">Uncharacterized protein</fullName>
    </submittedName>
</protein>
<dbReference type="AlphaFoldDB" id="A0A815MW61"/>
<keyword evidence="1" id="KW-0812">Transmembrane</keyword>
<dbReference type="Proteomes" id="UP000663828">
    <property type="component" value="Unassembled WGS sequence"/>
</dbReference>
<keyword evidence="1" id="KW-0472">Membrane</keyword>
<reference evidence="2" key="1">
    <citation type="submission" date="2021-02" db="EMBL/GenBank/DDBJ databases">
        <authorList>
            <person name="Nowell W R."/>
        </authorList>
    </citation>
    <scope>NUCLEOTIDE SEQUENCE</scope>
</reference>